<protein>
    <submittedName>
        <fullName evidence="2">NAD(P)/FAD-dependent oxidoreductase</fullName>
    </submittedName>
</protein>
<keyword evidence="3" id="KW-1185">Reference proteome</keyword>
<dbReference type="Gene3D" id="3.90.660.10">
    <property type="match status" value="1"/>
</dbReference>
<name>A0A939DHZ1_9GAMM</name>
<organism evidence="2 3">
    <name type="scientific">Parahaliea mediterranea</name>
    <dbReference type="NCBI Taxonomy" id="651086"/>
    <lineage>
        <taxon>Bacteria</taxon>
        <taxon>Pseudomonadati</taxon>
        <taxon>Pseudomonadota</taxon>
        <taxon>Gammaproteobacteria</taxon>
        <taxon>Cellvibrionales</taxon>
        <taxon>Halieaceae</taxon>
        <taxon>Parahaliea</taxon>
    </lineage>
</organism>
<dbReference type="PROSITE" id="PS51318">
    <property type="entry name" value="TAT"/>
    <property type="match status" value="1"/>
</dbReference>
<dbReference type="AlphaFoldDB" id="A0A939DHZ1"/>
<keyword evidence="1" id="KW-0732">Signal</keyword>
<dbReference type="InterPro" id="IPR050464">
    <property type="entry name" value="Zeta_carotene_desat/Oxidored"/>
</dbReference>
<sequence>MSKLLHITRRDFLGGLALGASAAGLGPLRGMAAPAESGGADYPPSLTGMRGSHPGSFEVAHSVAWAGKRYPAPARLTDPVYDLVVVGGGISGLAAAHFYRQKMGPGASILILDNHDDFGGHAKRNEFNVDGEQLIGYGGSQSIDTPGSYSPAAAQLLRDVGIHTDRFYEYFDREFSDRHKLQRGLYFSEASYGRHAVAAELRRDGSPEAAAHNAAQVARYPLDAASRTALLQLLDAPRDVLAPRTREQKIDYLRGITYRDFLLDHAGVPEPVYLLLRDNIRGWWGVGWDAQSALEAARMGMPGTAALDLGEIDANGEPERDEPYIFHFPDGNAGVARALVRALLPDAIPGSSMEDLVLARADYGKLDLAGSNCRIRLNSTAVDVRHTADQRHVDITYVNRGNVHRVRGRHTVLACYNDIIPHICPELPAEQREAIDYSTKVPLVYMSVAVRNWRAFAELGYSSFSIPRPQMMHSIGLDFPVSMGGYRYAGNPDRPTVLHGSYVPCAPDRGLSAREQHVIGRRAVYETSFAQFEAHIVDTLGGALAGGGFDPERDIAAITVNRWPHGYAYEYNEYSDPPEYGPDNGPHLLGARQLGRISIANSDAAAYAFVDGAIDAAWRATGEQLGVA</sequence>
<dbReference type="SUPFAM" id="SSF51905">
    <property type="entry name" value="FAD/NAD(P)-binding domain"/>
    <property type="match status" value="1"/>
</dbReference>
<dbReference type="PANTHER" id="PTHR42923:SF3">
    <property type="entry name" value="PROTOPORPHYRINOGEN OXIDASE"/>
    <property type="match status" value="1"/>
</dbReference>
<accession>A0A939DHZ1</accession>
<dbReference type="InterPro" id="IPR036188">
    <property type="entry name" value="FAD/NAD-bd_sf"/>
</dbReference>
<dbReference type="InterPro" id="IPR006311">
    <property type="entry name" value="TAT_signal"/>
</dbReference>
<dbReference type="Pfam" id="PF13450">
    <property type="entry name" value="NAD_binding_8"/>
    <property type="match status" value="1"/>
</dbReference>
<dbReference type="Gene3D" id="3.50.50.60">
    <property type="entry name" value="FAD/NAD(P)-binding domain"/>
    <property type="match status" value="1"/>
</dbReference>
<comment type="caution">
    <text evidence="2">The sequence shown here is derived from an EMBL/GenBank/DDBJ whole genome shotgun (WGS) entry which is preliminary data.</text>
</comment>
<evidence type="ECO:0000313" key="2">
    <source>
        <dbReference type="EMBL" id="MBN7798191.1"/>
    </source>
</evidence>
<dbReference type="RefSeq" id="WP_206561632.1">
    <property type="nucleotide sequence ID" value="NZ_JAFKCZ010000012.1"/>
</dbReference>
<dbReference type="GO" id="GO:0016491">
    <property type="term" value="F:oxidoreductase activity"/>
    <property type="evidence" value="ECO:0007669"/>
    <property type="project" value="TreeGrafter"/>
</dbReference>
<dbReference type="NCBIfam" id="TIGR01409">
    <property type="entry name" value="TAT_signal_seq"/>
    <property type="match status" value="1"/>
</dbReference>
<evidence type="ECO:0000313" key="3">
    <source>
        <dbReference type="Proteomes" id="UP000664303"/>
    </source>
</evidence>
<gene>
    <name evidence="2" type="ORF">JYP50_16395</name>
</gene>
<dbReference type="EMBL" id="JAFKCZ010000012">
    <property type="protein sequence ID" value="MBN7798191.1"/>
    <property type="molecule type" value="Genomic_DNA"/>
</dbReference>
<dbReference type="Gene3D" id="1.10.405.10">
    <property type="entry name" value="Guanine Nucleotide Dissociation Inhibitor, domain 1"/>
    <property type="match status" value="1"/>
</dbReference>
<evidence type="ECO:0000256" key="1">
    <source>
        <dbReference type="ARBA" id="ARBA00022729"/>
    </source>
</evidence>
<dbReference type="Proteomes" id="UP000664303">
    <property type="component" value="Unassembled WGS sequence"/>
</dbReference>
<dbReference type="PANTHER" id="PTHR42923">
    <property type="entry name" value="PROTOPORPHYRINOGEN OXIDASE"/>
    <property type="match status" value="1"/>
</dbReference>
<dbReference type="InterPro" id="IPR019546">
    <property type="entry name" value="TAT_signal_bac_arc"/>
</dbReference>
<reference evidence="2" key="1">
    <citation type="submission" date="2021-02" db="EMBL/GenBank/DDBJ databases">
        <title>PHA producing bacteria isolated from coastal sediment in Guangdong, Shenzhen.</title>
        <authorList>
            <person name="Zheng W."/>
            <person name="Yu S."/>
            <person name="Huang Y."/>
        </authorList>
    </citation>
    <scope>NUCLEOTIDE SEQUENCE</scope>
    <source>
        <strain evidence="2">TN14-10</strain>
    </source>
</reference>
<proteinExistence type="predicted"/>